<accession>A0A2X0M4Z1</accession>
<gene>
    <name evidence="3" type="primary">BQ5605_C006g03756</name>
    <name evidence="3" type="ORF">BQ5605_C006G03756</name>
</gene>
<evidence type="ECO:0000313" key="3">
    <source>
        <dbReference type="EMBL" id="SGY53409.1"/>
    </source>
</evidence>
<dbReference type="Pfam" id="PF05970">
    <property type="entry name" value="PIF1"/>
    <property type="match status" value="1"/>
</dbReference>
<keyword evidence="1" id="KW-0067">ATP-binding</keyword>
<comment type="catalytic activity">
    <reaction evidence="1">
        <text>ATP + H2O = ADP + phosphate + H(+)</text>
        <dbReference type="Rhea" id="RHEA:13065"/>
        <dbReference type="ChEBI" id="CHEBI:15377"/>
        <dbReference type="ChEBI" id="CHEBI:15378"/>
        <dbReference type="ChEBI" id="CHEBI:30616"/>
        <dbReference type="ChEBI" id="CHEBI:43474"/>
        <dbReference type="ChEBI" id="CHEBI:456216"/>
        <dbReference type="EC" id="5.6.2.3"/>
    </reaction>
</comment>
<keyword evidence="1" id="KW-0234">DNA repair</keyword>
<keyword evidence="1" id="KW-0233">DNA recombination</keyword>
<dbReference type="GO" id="GO:0006310">
    <property type="term" value="P:DNA recombination"/>
    <property type="evidence" value="ECO:0007669"/>
    <property type="project" value="UniProtKB-KW"/>
</dbReference>
<dbReference type="InterPro" id="IPR010285">
    <property type="entry name" value="DNA_helicase_pif1-like_DEAD"/>
</dbReference>
<proteinExistence type="inferred from homology"/>
<keyword evidence="1" id="KW-0547">Nucleotide-binding</keyword>
<reference evidence="3 4" key="1">
    <citation type="submission" date="2016-11" db="EMBL/GenBank/DDBJ databases">
        <authorList>
            <person name="Jaros S."/>
            <person name="Januszkiewicz K."/>
            <person name="Wedrychowicz H."/>
        </authorList>
    </citation>
    <scope>NUCLEOTIDE SEQUENCE [LARGE SCALE GENOMIC DNA]</scope>
</reference>
<evidence type="ECO:0000256" key="1">
    <source>
        <dbReference type="RuleBase" id="RU363044"/>
    </source>
</evidence>
<feature type="domain" description="DNA helicase Pif1-like DEAD-box helicase" evidence="2">
    <location>
        <begin position="108"/>
        <end position="162"/>
    </location>
</feature>
<dbReference type="EC" id="5.6.2.3" evidence="1"/>
<dbReference type="AlphaFoldDB" id="A0A2X0M4Z1"/>
<name>A0A2X0M4Z1_9BASI</name>
<dbReference type="GO" id="GO:0006281">
    <property type="term" value="P:DNA repair"/>
    <property type="evidence" value="ECO:0007669"/>
    <property type="project" value="UniProtKB-KW"/>
</dbReference>
<organism evidence="3 4">
    <name type="scientific">Microbotryum silenes-dioicae</name>
    <dbReference type="NCBI Taxonomy" id="796604"/>
    <lineage>
        <taxon>Eukaryota</taxon>
        <taxon>Fungi</taxon>
        <taxon>Dikarya</taxon>
        <taxon>Basidiomycota</taxon>
        <taxon>Pucciniomycotina</taxon>
        <taxon>Microbotryomycetes</taxon>
        <taxon>Microbotryales</taxon>
        <taxon>Microbotryaceae</taxon>
        <taxon>Microbotryum</taxon>
    </lineage>
</organism>
<dbReference type="GO" id="GO:0000723">
    <property type="term" value="P:telomere maintenance"/>
    <property type="evidence" value="ECO:0007669"/>
    <property type="project" value="InterPro"/>
</dbReference>
<protein>
    <recommendedName>
        <fullName evidence="1">ATP-dependent DNA helicase</fullName>
        <ecNumber evidence="1">5.6.2.3</ecNumber>
    </recommendedName>
</protein>
<dbReference type="GO" id="GO:0043139">
    <property type="term" value="F:5'-3' DNA helicase activity"/>
    <property type="evidence" value="ECO:0007669"/>
    <property type="project" value="UniProtKB-EC"/>
</dbReference>
<keyword evidence="1" id="KW-0347">Helicase</keyword>
<keyword evidence="4" id="KW-1185">Reference proteome</keyword>
<keyword evidence="1" id="KW-0227">DNA damage</keyword>
<evidence type="ECO:0000313" key="4">
    <source>
        <dbReference type="Proteomes" id="UP000249464"/>
    </source>
</evidence>
<comment type="similarity">
    <text evidence="1">Belongs to the helicase family.</text>
</comment>
<dbReference type="Proteomes" id="UP000249464">
    <property type="component" value="Unassembled WGS sequence"/>
</dbReference>
<dbReference type="GO" id="GO:0005524">
    <property type="term" value="F:ATP binding"/>
    <property type="evidence" value="ECO:0007669"/>
    <property type="project" value="UniProtKB-KW"/>
</dbReference>
<dbReference type="EMBL" id="FQNC01000044">
    <property type="protein sequence ID" value="SGY53409.1"/>
    <property type="molecule type" value="Genomic_DNA"/>
</dbReference>
<sequence>MIFCYSIFLPPALHTLPIAPHPIATSSLRHPKRSSWKLCNEYGTSFLKKLCSMQYRSRGKSSTARFGGVTVAMAGDPKQCLPVTLNGLVRWSDRRVGRKSEAMPSRYSTARFSGVTVVLAGDPKQCLPVVLKSSPIQIVDACIMNADFWVEVEVLLDFVRLRIRVIGTLNKNRSVNCGSPSRGRSSTARFGGVTVVLTVARRLGGLKGSSESVPRINIDVCCGPPGRLWWMYQHTVVSAAPACGVGVPIRSHVQALW</sequence>
<keyword evidence="1" id="KW-0378">Hydrolase</keyword>
<dbReference type="GO" id="GO:0016887">
    <property type="term" value="F:ATP hydrolysis activity"/>
    <property type="evidence" value="ECO:0007669"/>
    <property type="project" value="RHEA"/>
</dbReference>
<comment type="cofactor">
    <cofactor evidence="1">
        <name>Mg(2+)</name>
        <dbReference type="ChEBI" id="CHEBI:18420"/>
    </cofactor>
</comment>
<evidence type="ECO:0000259" key="2">
    <source>
        <dbReference type="Pfam" id="PF05970"/>
    </source>
</evidence>